<dbReference type="Gene3D" id="3.30.450.40">
    <property type="match status" value="1"/>
</dbReference>
<name>A0A1W6ZT70_9HYPH</name>
<dbReference type="PROSITE" id="PS51078">
    <property type="entry name" value="ICLR_ED"/>
    <property type="match status" value="1"/>
</dbReference>
<dbReference type="InterPro" id="IPR050707">
    <property type="entry name" value="HTH_MetabolicPath_Reg"/>
</dbReference>
<dbReference type="InterPro" id="IPR036388">
    <property type="entry name" value="WH-like_DNA-bd_sf"/>
</dbReference>
<evidence type="ECO:0000313" key="4">
    <source>
        <dbReference type="EMBL" id="ARQ00599.1"/>
    </source>
</evidence>
<dbReference type="Proteomes" id="UP000194137">
    <property type="component" value="Chromosome"/>
</dbReference>
<dbReference type="SUPFAM" id="SSF55781">
    <property type="entry name" value="GAF domain-like"/>
    <property type="match status" value="1"/>
</dbReference>
<evidence type="ECO:0000256" key="3">
    <source>
        <dbReference type="ARBA" id="ARBA00023163"/>
    </source>
</evidence>
<keyword evidence="3" id="KW-0804">Transcription</keyword>
<dbReference type="GO" id="GO:0003677">
    <property type="term" value="F:DNA binding"/>
    <property type="evidence" value="ECO:0007669"/>
    <property type="project" value="UniProtKB-KW"/>
</dbReference>
<dbReference type="Gene3D" id="1.10.10.10">
    <property type="entry name" value="Winged helix-like DNA-binding domain superfamily/Winged helix DNA-binding domain"/>
    <property type="match status" value="1"/>
</dbReference>
<dbReference type="InterPro" id="IPR005471">
    <property type="entry name" value="Tscrpt_reg_IclR_N"/>
</dbReference>
<dbReference type="PANTHER" id="PTHR30136:SF34">
    <property type="entry name" value="TRANSCRIPTIONAL REGULATOR"/>
    <property type="match status" value="1"/>
</dbReference>
<dbReference type="KEGG" id="psin:CAK95_17085"/>
<protein>
    <submittedName>
        <fullName evidence="4">Uncharacterized protein</fullName>
    </submittedName>
</protein>
<dbReference type="AlphaFoldDB" id="A0A1W6ZT70"/>
<keyword evidence="1" id="KW-0805">Transcription regulation</keyword>
<dbReference type="GO" id="GO:0003700">
    <property type="term" value="F:DNA-binding transcription factor activity"/>
    <property type="evidence" value="ECO:0007669"/>
    <property type="project" value="TreeGrafter"/>
</dbReference>
<dbReference type="PANTHER" id="PTHR30136">
    <property type="entry name" value="HELIX-TURN-HELIX TRANSCRIPTIONAL REGULATOR, ICLR FAMILY"/>
    <property type="match status" value="1"/>
</dbReference>
<dbReference type="InterPro" id="IPR029016">
    <property type="entry name" value="GAF-like_dom_sf"/>
</dbReference>
<evidence type="ECO:0000256" key="2">
    <source>
        <dbReference type="ARBA" id="ARBA00023125"/>
    </source>
</evidence>
<dbReference type="Pfam" id="PF09339">
    <property type="entry name" value="HTH_IclR"/>
    <property type="match status" value="1"/>
</dbReference>
<dbReference type="GO" id="GO:0045892">
    <property type="term" value="P:negative regulation of DNA-templated transcription"/>
    <property type="evidence" value="ECO:0007669"/>
    <property type="project" value="TreeGrafter"/>
</dbReference>
<sequence>MPSRTEQTSDRIDLRYIVPGLSRGLAVLQLFPRSKPAKTLAELAAGLGLSRSAAYRLVYTLEADGFIARDSETRRYRLTSKVLDLGFEYLHAQPITETAQPFLRVLSDRSNAAAHVAILDDWHAVYLARALPNAGLVSNLQLGARLPAHTTSSGRIMLAFQDEARLNSIYEKLKSETHGALAAPPREDFNAQIAADRKRGYVFHRSTVDPGLVSLAFPIRDHDSLVIAAVTVIVPEKIANAMGGERALRPMVQETAAGISRKIGYRG</sequence>
<dbReference type="SUPFAM" id="SSF46785">
    <property type="entry name" value="Winged helix' DNA-binding domain"/>
    <property type="match status" value="1"/>
</dbReference>
<dbReference type="InterPro" id="IPR036390">
    <property type="entry name" value="WH_DNA-bd_sf"/>
</dbReference>
<dbReference type="EMBL" id="CP021112">
    <property type="protein sequence ID" value="ARQ00599.1"/>
    <property type="molecule type" value="Genomic_DNA"/>
</dbReference>
<reference evidence="4 5" key="1">
    <citation type="submission" date="2017-05" db="EMBL/GenBank/DDBJ databases">
        <title>Full genome sequence of Pseudorhodoplanes sinuspersici.</title>
        <authorList>
            <person name="Dastgheib S.M.M."/>
            <person name="Shavandi M."/>
            <person name="Tirandaz H."/>
        </authorList>
    </citation>
    <scope>NUCLEOTIDE SEQUENCE [LARGE SCALE GENOMIC DNA]</scope>
    <source>
        <strain evidence="4 5">RIPI110</strain>
    </source>
</reference>
<dbReference type="SMART" id="SM00346">
    <property type="entry name" value="HTH_ICLR"/>
    <property type="match status" value="1"/>
</dbReference>
<dbReference type="PROSITE" id="PS51077">
    <property type="entry name" value="HTH_ICLR"/>
    <property type="match status" value="1"/>
</dbReference>
<gene>
    <name evidence="4" type="ORF">CAK95_17085</name>
</gene>
<proteinExistence type="predicted"/>
<keyword evidence="2" id="KW-0238">DNA-binding</keyword>
<dbReference type="RefSeq" id="WP_086088995.1">
    <property type="nucleotide sequence ID" value="NZ_CP021112.1"/>
</dbReference>
<evidence type="ECO:0000313" key="5">
    <source>
        <dbReference type="Proteomes" id="UP000194137"/>
    </source>
</evidence>
<dbReference type="InterPro" id="IPR014757">
    <property type="entry name" value="Tscrpt_reg_IclR_C"/>
</dbReference>
<dbReference type="OrthoDB" id="6057486at2"/>
<dbReference type="Pfam" id="PF01614">
    <property type="entry name" value="IclR_C"/>
    <property type="match status" value="1"/>
</dbReference>
<organism evidence="4 5">
    <name type="scientific">Pseudorhodoplanes sinuspersici</name>
    <dbReference type="NCBI Taxonomy" id="1235591"/>
    <lineage>
        <taxon>Bacteria</taxon>
        <taxon>Pseudomonadati</taxon>
        <taxon>Pseudomonadota</taxon>
        <taxon>Alphaproteobacteria</taxon>
        <taxon>Hyphomicrobiales</taxon>
        <taxon>Pseudorhodoplanes</taxon>
    </lineage>
</organism>
<keyword evidence="5" id="KW-1185">Reference proteome</keyword>
<accession>A0A1W6ZT70</accession>
<evidence type="ECO:0000256" key="1">
    <source>
        <dbReference type="ARBA" id="ARBA00023015"/>
    </source>
</evidence>
<dbReference type="STRING" id="1235591.CAK95_17085"/>